<protein>
    <submittedName>
        <fullName evidence="2">Uncharacterized protein</fullName>
    </submittedName>
</protein>
<evidence type="ECO:0000313" key="3">
    <source>
        <dbReference type="Proteomes" id="UP001303222"/>
    </source>
</evidence>
<gene>
    <name evidence="2" type="ORF">QBC32DRAFT_249039</name>
</gene>
<feature type="compositionally biased region" description="Pro residues" evidence="1">
    <location>
        <begin position="313"/>
        <end position="322"/>
    </location>
</feature>
<name>A0AAN6NM55_9PEZI</name>
<feature type="region of interest" description="Disordered" evidence="1">
    <location>
        <begin position="52"/>
        <end position="134"/>
    </location>
</feature>
<dbReference type="AlphaFoldDB" id="A0AAN6NM55"/>
<feature type="region of interest" description="Disordered" evidence="1">
    <location>
        <begin position="1"/>
        <end position="32"/>
    </location>
</feature>
<dbReference type="EMBL" id="MU859667">
    <property type="protein sequence ID" value="KAK3946598.1"/>
    <property type="molecule type" value="Genomic_DNA"/>
</dbReference>
<dbReference type="Proteomes" id="UP001303222">
    <property type="component" value="Unassembled WGS sequence"/>
</dbReference>
<proteinExistence type="predicted"/>
<accession>A0AAN6NM55</accession>
<dbReference type="Pfam" id="PF12511">
    <property type="entry name" value="DUF3716"/>
    <property type="match status" value="1"/>
</dbReference>
<sequence>MPPPLPQGSDKSSSEDEASDPGSVQVEAAPQFDSLQLLRESAMGVLASRLTAQDAGTSGNHVTGQPINNAKRAPADDLTKDMIAKYPRLDQSTGAQDEEESDEEGDSSSEEDEEDEEDEDEDDEGQVAFGSFPNRTASGRFVVSEGTTPFIPPCPSADKFPLHPDLVGLTPLELFPHALPNFQLPQRLAPLARYLAERPIKRTPVLKKPFVDHKPDNFSAYFMQATGHLVPDEHACARCKGVKIKRGNVGGTFVGCVVFADPAEATLTGGACANCWYGRQGSLCSFRNPPGKLARKSKEAYEQPRSQKSNPSPMSPPPPPEGQPMEYGQQFGNAGQVHPAFLASVSSASPAAYTPSEYPHIEAQIVHQRNGEPPVLPRPGLPGIDANTPHANRIAAWETRYRKMETKKLRATQRNLIEWQEDLNTRLIAMNKVFLDRLEKREESYSVPRP</sequence>
<reference evidence="2" key="1">
    <citation type="journal article" date="2023" name="Mol. Phylogenet. Evol.">
        <title>Genome-scale phylogeny and comparative genomics of the fungal order Sordariales.</title>
        <authorList>
            <person name="Hensen N."/>
            <person name="Bonometti L."/>
            <person name="Westerberg I."/>
            <person name="Brannstrom I.O."/>
            <person name="Guillou S."/>
            <person name="Cros-Aarteil S."/>
            <person name="Calhoun S."/>
            <person name="Haridas S."/>
            <person name="Kuo A."/>
            <person name="Mondo S."/>
            <person name="Pangilinan J."/>
            <person name="Riley R."/>
            <person name="LaButti K."/>
            <person name="Andreopoulos B."/>
            <person name="Lipzen A."/>
            <person name="Chen C."/>
            <person name="Yan M."/>
            <person name="Daum C."/>
            <person name="Ng V."/>
            <person name="Clum A."/>
            <person name="Steindorff A."/>
            <person name="Ohm R.A."/>
            <person name="Martin F."/>
            <person name="Silar P."/>
            <person name="Natvig D.O."/>
            <person name="Lalanne C."/>
            <person name="Gautier V."/>
            <person name="Ament-Velasquez S.L."/>
            <person name="Kruys A."/>
            <person name="Hutchinson M.I."/>
            <person name="Powell A.J."/>
            <person name="Barry K."/>
            <person name="Miller A.N."/>
            <person name="Grigoriev I.V."/>
            <person name="Debuchy R."/>
            <person name="Gladieux P."/>
            <person name="Hiltunen Thoren M."/>
            <person name="Johannesson H."/>
        </authorList>
    </citation>
    <scope>NUCLEOTIDE SEQUENCE</scope>
    <source>
        <strain evidence="2">CBS 626.80</strain>
    </source>
</reference>
<organism evidence="2 3">
    <name type="scientific">Pseudoneurospora amorphoporcata</name>
    <dbReference type="NCBI Taxonomy" id="241081"/>
    <lineage>
        <taxon>Eukaryota</taxon>
        <taxon>Fungi</taxon>
        <taxon>Dikarya</taxon>
        <taxon>Ascomycota</taxon>
        <taxon>Pezizomycotina</taxon>
        <taxon>Sordariomycetes</taxon>
        <taxon>Sordariomycetidae</taxon>
        <taxon>Sordariales</taxon>
        <taxon>Sordariaceae</taxon>
        <taxon>Pseudoneurospora</taxon>
    </lineage>
</organism>
<comment type="caution">
    <text evidence="2">The sequence shown here is derived from an EMBL/GenBank/DDBJ whole genome shotgun (WGS) entry which is preliminary data.</text>
</comment>
<feature type="compositionally biased region" description="Acidic residues" evidence="1">
    <location>
        <begin position="96"/>
        <end position="125"/>
    </location>
</feature>
<evidence type="ECO:0000313" key="2">
    <source>
        <dbReference type="EMBL" id="KAK3946598.1"/>
    </source>
</evidence>
<feature type="compositionally biased region" description="Polar residues" evidence="1">
    <location>
        <begin position="52"/>
        <end position="68"/>
    </location>
</feature>
<dbReference type="InterPro" id="IPR022190">
    <property type="entry name" value="DUF3716"/>
</dbReference>
<keyword evidence="3" id="KW-1185">Reference proteome</keyword>
<evidence type="ECO:0000256" key="1">
    <source>
        <dbReference type="SAM" id="MobiDB-lite"/>
    </source>
</evidence>
<feature type="region of interest" description="Disordered" evidence="1">
    <location>
        <begin position="294"/>
        <end position="331"/>
    </location>
</feature>
<feature type="compositionally biased region" description="Basic and acidic residues" evidence="1">
    <location>
        <begin position="73"/>
        <end position="83"/>
    </location>
</feature>
<reference evidence="2" key="2">
    <citation type="submission" date="2023-06" db="EMBL/GenBank/DDBJ databases">
        <authorList>
            <consortium name="Lawrence Berkeley National Laboratory"/>
            <person name="Mondo S.J."/>
            <person name="Hensen N."/>
            <person name="Bonometti L."/>
            <person name="Westerberg I."/>
            <person name="Brannstrom I.O."/>
            <person name="Guillou S."/>
            <person name="Cros-Aarteil S."/>
            <person name="Calhoun S."/>
            <person name="Haridas S."/>
            <person name="Kuo A."/>
            <person name="Pangilinan J."/>
            <person name="Riley R."/>
            <person name="Labutti K."/>
            <person name="Andreopoulos B."/>
            <person name="Lipzen A."/>
            <person name="Chen C."/>
            <person name="Yanf M."/>
            <person name="Daum C."/>
            <person name="Ng V."/>
            <person name="Clum A."/>
            <person name="Steindorff A."/>
            <person name="Ohm R."/>
            <person name="Martin F."/>
            <person name="Silar P."/>
            <person name="Natvig D."/>
            <person name="Lalanne C."/>
            <person name="Gautier V."/>
            <person name="Ament-Velasquez S.L."/>
            <person name="Kruys A."/>
            <person name="Hutchinson M.I."/>
            <person name="Powell A.J."/>
            <person name="Barry K."/>
            <person name="Miller A.N."/>
            <person name="Grigoriev I.V."/>
            <person name="Debuchy R."/>
            <person name="Gladieux P."/>
            <person name="Thoren M.H."/>
            <person name="Johannesson H."/>
        </authorList>
    </citation>
    <scope>NUCLEOTIDE SEQUENCE</scope>
    <source>
        <strain evidence="2">CBS 626.80</strain>
    </source>
</reference>